<dbReference type="AlphaFoldDB" id="C0P8X8"/>
<reference evidence="2" key="2">
    <citation type="submission" date="2012-06" db="EMBL/GenBank/DDBJ databases">
        <authorList>
            <person name="Yu Y."/>
            <person name="Currie J."/>
            <person name="Lomeli R."/>
            <person name="Angelova A."/>
            <person name="Collura K."/>
            <person name="Wissotski M."/>
            <person name="Campos D."/>
            <person name="Kudrna D."/>
            <person name="Golser W."/>
            <person name="Ashely E."/>
            <person name="Descour A."/>
            <person name="Fernandes J."/>
            <person name="Soderlund C."/>
            <person name="Walbot V."/>
        </authorList>
    </citation>
    <scope>NUCLEOTIDE SEQUENCE</scope>
    <source>
        <strain evidence="2">B73</strain>
    </source>
</reference>
<accession>C0P8X8</accession>
<sequence>MSHAPMQRATSEQEARISSRTVVSPATGRTLAAALLSLRAVGPIVGGLYTPGELLLVVAAALGVAGYVQPLPLGSLLLSVAVPEKTQACGFWLLRW</sequence>
<dbReference type="EMBL" id="BT064747">
    <property type="protein sequence ID" value="ACN30623.1"/>
    <property type="molecule type" value="mRNA"/>
</dbReference>
<protein>
    <submittedName>
        <fullName evidence="2">Uncharacterized protein</fullName>
    </submittedName>
</protein>
<evidence type="ECO:0000256" key="1">
    <source>
        <dbReference type="SAM" id="MobiDB-lite"/>
    </source>
</evidence>
<feature type="region of interest" description="Disordered" evidence="1">
    <location>
        <begin position="1"/>
        <end position="21"/>
    </location>
</feature>
<reference evidence="2" key="1">
    <citation type="journal article" date="2009" name="PLoS Genet.">
        <title>Sequencing, mapping, and analysis of 27,455 maize full-length cDNAs.</title>
        <authorList>
            <person name="Soderlund C."/>
            <person name="Descour A."/>
            <person name="Kudrna D."/>
            <person name="Bomhoff M."/>
            <person name="Boyd L."/>
            <person name="Currie J."/>
            <person name="Angelova A."/>
            <person name="Collura K."/>
            <person name="Wissotski M."/>
            <person name="Ashley E."/>
            <person name="Morrow D."/>
            <person name="Fernandes J."/>
            <person name="Walbot V."/>
            <person name="Yu Y."/>
        </authorList>
    </citation>
    <scope>NUCLEOTIDE SEQUENCE</scope>
    <source>
        <strain evidence="2">B73</strain>
    </source>
</reference>
<organism evidence="2">
    <name type="scientific">Zea mays</name>
    <name type="common">Maize</name>
    <dbReference type="NCBI Taxonomy" id="4577"/>
    <lineage>
        <taxon>Eukaryota</taxon>
        <taxon>Viridiplantae</taxon>
        <taxon>Streptophyta</taxon>
        <taxon>Embryophyta</taxon>
        <taxon>Tracheophyta</taxon>
        <taxon>Spermatophyta</taxon>
        <taxon>Magnoliopsida</taxon>
        <taxon>Liliopsida</taxon>
        <taxon>Poales</taxon>
        <taxon>Poaceae</taxon>
        <taxon>PACMAD clade</taxon>
        <taxon>Panicoideae</taxon>
        <taxon>Andropogonodae</taxon>
        <taxon>Andropogoneae</taxon>
        <taxon>Tripsacinae</taxon>
        <taxon>Zea</taxon>
    </lineage>
</organism>
<proteinExistence type="evidence at transcript level"/>
<evidence type="ECO:0000313" key="2">
    <source>
        <dbReference type="EMBL" id="ACN30623.1"/>
    </source>
</evidence>
<name>C0P8X8_MAIZE</name>